<feature type="compositionally biased region" description="Polar residues" evidence="1">
    <location>
        <begin position="69"/>
        <end position="79"/>
    </location>
</feature>
<evidence type="ECO:0000313" key="2">
    <source>
        <dbReference type="EMBL" id="KAJ7025724.1"/>
    </source>
</evidence>
<reference evidence="2" key="1">
    <citation type="submission" date="2023-03" db="EMBL/GenBank/DDBJ databases">
        <title>Massive genome expansion in bonnet fungi (Mycena s.s.) driven by repeated elements and novel gene families across ecological guilds.</title>
        <authorList>
            <consortium name="Lawrence Berkeley National Laboratory"/>
            <person name="Harder C.B."/>
            <person name="Miyauchi S."/>
            <person name="Viragh M."/>
            <person name="Kuo A."/>
            <person name="Thoen E."/>
            <person name="Andreopoulos B."/>
            <person name="Lu D."/>
            <person name="Skrede I."/>
            <person name="Drula E."/>
            <person name="Henrissat B."/>
            <person name="Morin E."/>
            <person name="Kohler A."/>
            <person name="Barry K."/>
            <person name="LaButti K."/>
            <person name="Morin E."/>
            <person name="Salamov A."/>
            <person name="Lipzen A."/>
            <person name="Mereny Z."/>
            <person name="Hegedus B."/>
            <person name="Baldrian P."/>
            <person name="Stursova M."/>
            <person name="Weitz H."/>
            <person name="Taylor A."/>
            <person name="Grigoriev I.V."/>
            <person name="Nagy L.G."/>
            <person name="Martin F."/>
            <person name="Kauserud H."/>
        </authorList>
    </citation>
    <scope>NUCLEOTIDE SEQUENCE</scope>
    <source>
        <strain evidence="2">CBHHK200</strain>
    </source>
</reference>
<evidence type="ECO:0000313" key="3">
    <source>
        <dbReference type="Proteomes" id="UP001218188"/>
    </source>
</evidence>
<name>A0AAD6SDP6_9AGAR</name>
<feature type="region of interest" description="Disordered" evidence="1">
    <location>
        <begin position="1"/>
        <end position="106"/>
    </location>
</feature>
<protein>
    <submittedName>
        <fullName evidence="2">Uncharacterized protein</fullName>
    </submittedName>
</protein>
<accession>A0AAD6SDP6</accession>
<dbReference type="AlphaFoldDB" id="A0AAD6SDP6"/>
<feature type="compositionally biased region" description="Basic residues" evidence="1">
    <location>
        <begin position="48"/>
        <end position="59"/>
    </location>
</feature>
<keyword evidence="3" id="KW-1185">Reference proteome</keyword>
<dbReference type="Proteomes" id="UP001218188">
    <property type="component" value="Unassembled WGS sequence"/>
</dbReference>
<comment type="caution">
    <text evidence="2">The sequence shown here is derived from an EMBL/GenBank/DDBJ whole genome shotgun (WGS) entry which is preliminary data.</text>
</comment>
<dbReference type="EMBL" id="JARJCM010000149">
    <property type="protein sequence ID" value="KAJ7025724.1"/>
    <property type="molecule type" value="Genomic_DNA"/>
</dbReference>
<sequence>MKAFGAATLAGWPHQSTSAKKSLMARSGGRVWGLGGGRARPTAGGGGGKKRRRPGRYGSRKGGWGAQSPLPSFSSSRQGVQAPGSCPAGAGAPGSAAGGIWVQGTQ</sequence>
<evidence type="ECO:0000256" key="1">
    <source>
        <dbReference type="SAM" id="MobiDB-lite"/>
    </source>
</evidence>
<proteinExistence type="predicted"/>
<gene>
    <name evidence="2" type="ORF">C8F04DRAFT_1191155</name>
</gene>
<feature type="compositionally biased region" description="Low complexity" evidence="1">
    <location>
        <begin position="82"/>
        <end position="99"/>
    </location>
</feature>
<feature type="compositionally biased region" description="Gly residues" evidence="1">
    <location>
        <begin position="30"/>
        <end position="47"/>
    </location>
</feature>
<organism evidence="2 3">
    <name type="scientific">Mycena alexandri</name>
    <dbReference type="NCBI Taxonomy" id="1745969"/>
    <lineage>
        <taxon>Eukaryota</taxon>
        <taxon>Fungi</taxon>
        <taxon>Dikarya</taxon>
        <taxon>Basidiomycota</taxon>
        <taxon>Agaricomycotina</taxon>
        <taxon>Agaricomycetes</taxon>
        <taxon>Agaricomycetidae</taxon>
        <taxon>Agaricales</taxon>
        <taxon>Marasmiineae</taxon>
        <taxon>Mycenaceae</taxon>
        <taxon>Mycena</taxon>
    </lineage>
</organism>